<evidence type="ECO:0000256" key="1">
    <source>
        <dbReference type="SAM" id="MobiDB-lite"/>
    </source>
</evidence>
<feature type="transmembrane region" description="Helical" evidence="2">
    <location>
        <begin position="20"/>
        <end position="40"/>
    </location>
</feature>
<dbReference type="EMBL" id="CP019645">
    <property type="protein sequence ID" value="AQQ59957.1"/>
    <property type="molecule type" value="Genomic_DNA"/>
</dbReference>
<feature type="region of interest" description="Disordered" evidence="1">
    <location>
        <begin position="81"/>
        <end position="184"/>
    </location>
</feature>
<feature type="compositionally biased region" description="Basic and acidic residues" evidence="1">
    <location>
        <begin position="121"/>
        <end position="141"/>
    </location>
</feature>
<feature type="compositionally biased region" description="Basic and acidic residues" evidence="1">
    <location>
        <begin position="155"/>
        <end position="181"/>
    </location>
</feature>
<proteinExistence type="predicted"/>
<dbReference type="KEGG" id="hbl:XJ32_07515"/>
<name>A0A1Q2LIW8_9HELI</name>
<sequence length="327" mass="37124">MKEDVVMHKNSPSLHVASGFAAFLIYALMLILLIGGFRFYKEQVRYGEEEAVMAEILANESIELADIAPQEDSALQELQQAMTHENTPQEQIEEKMTESTAKQEAETPKEITPPKQTLAEKTPEKLVEKPKEVQEKPKEVNLADVFANVSSKTSQDIRKEEEAKRQKELDEARKQRDEAQKAKQAQLTQNALALEQSTKALQQATQNLKTNIKQAMTTKIMLEKPKFSGNAEDKKKYDKWYAQIEQILMSEWQKSGSFHQAATSAKVRIRIDAGGKLTYLYMVSQSPYGDYNSSVIAFLRKMETRLFPPPPAEGVDLSMELENTLRH</sequence>
<dbReference type="Proteomes" id="UP000188298">
    <property type="component" value="Chromosome"/>
</dbReference>
<dbReference type="SUPFAM" id="SSF74653">
    <property type="entry name" value="TolA/TonB C-terminal domain"/>
    <property type="match status" value="1"/>
</dbReference>
<evidence type="ECO:0000313" key="4">
    <source>
        <dbReference type="Proteomes" id="UP000188298"/>
    </source>
</evidence>
<reference evidence="3 4" key="1">
    <citation type="submission" date="2017-02" db="EMBL/GenBank/DDBJ databases">
        <title>Whole genome sequencing of Helicobacter bilis strain AAQJH.</title>
        <authorList>
            <person name="Conlan S."/>
            <person name="Thomas P.J."/>
            <person name="Mullikin J."/>
            <person name="Palmore T.N."/>
            <person name="Frank K.M."/>
            <person name="Segre J.A."/>
        </authorList>
    </citation>
    <scope>NUCLEOTIDE SEQUENCE [LARGE SCALE GENOMIC DNA]</scope>
    <source>
        <strain evidence="3 4">AAQJH</strain>
    </source>
</reference>
<keyword evidence="2" id="KW-0812">Transmembrane</keyword>
<feature type="compositionally biased region" description="Basic and acidic residues" evidence="1">
    <location>
        <begin position="92"/>
        <end position="109"/>
    </location>
</feature>
<accession>A0A1Q2LIW8</accession>
<evidence type="ECO:0000313" key="3">
    <source>
        <dbReference type="EMBL" id="AQQ59957.1"/>
    </source>
</evidence>
<gene>
    <name evidence="3" type="ORF">XJ32_07515</name>
</gene>
<feature type="compositionally biased region" description="Polar residues" evidence="1">
    <location>
        <begin position="81"/>
        <end position="90"/>
    </location>
</feature>
<evidence type="ECO:0000256" key="2">
    <source>
        <dbReference type="SAM" id="Phobius"/>
    </source>
</evidence>
<keyword evidence="2" id="KW-1133">Transmembrane helix</keyword>
<dbReference type="RefSeq" id="WP_077388882.1">
    <property type="nucleotide sequence ID" value="NZ_CALESD010000041.1"/>
</dbReference>
<evidence type="ECO:0008006" key="5">
    <source>
        <dbReference type="Google" id="ProtNLM"/>
    </source>
</evidence>
<keyword evidence="2" id="KW-0472">Membrane</keyword>
<organism evidence="3 4">
    <name type="scientific">Helicobacter bilis</name>
    <dbReference type="NCBI Taxonomy" id="37372"/>
    <lineage>
        <taxon>Bacteria</taxon>
        <taxon>Pseudomonadati</taxon>
        <taxon>Campylobacterota</taxon>
        <taxon>Epsilonproteobacteria</taxon>
        <taxon>Campylobacterales</taxon>
        <taxon>Helicobacteraceae</taxon>
        <taxon>Helicobacter</taxon>
    </lineage>
</organism>
<dbReference type="AlphaFoldDB" id="A0A1Q2LIW8"/>
<dbReference type="Pfam" id="PF13103">
    <property type="entry name" value="TonB_2"/>
    <property type="match status" value="1"/>
</dbReference>
<protein>
    <recommendedName>
        <fullName evidence="5">TonB C-terminal domain-containing protein</fullName>
    </recommendedName>
</protein>